<dbReference type="AlphaFoldDB" id="A0AA41U7F2"/>
<gene>
    <name evidence="1" type="ORF">LZ495_43145</name>
</gene>
<name>A0AA41U7F2_9ACTN</name>
<proteinExistence type="predicted"/>
<sequence length="132" mass="14423">MAEPGSGEQQRWIPPALMVHQSRRFRADGVDHPDRVLLRQAQVGGESIDQEVPASLRQRCDHLGRRNPQGGDDGVHANSPMAVAITAIMSAGDVASSDEGRARLWVIGMLDASRWRRKSLAPMSYSLGKIAK</sequence>
<protein>
    <submittedName>
        <fullName evidence="1">Uncharacterized protein</fullName>
    </submittedName>
</protein>
<comment type="caution">
    <text evidence="1">The sequence shown here is derived from an EMBL/GenBank/DDBJ whole genome shotgun (WGS) entry which is preliminary data.</text>
</comment>
<accession>A0AA41U7F2</accession>
<evidence type="ECO:0000313" key="1">
    <source>
        <dbReference type="EMBL" id="MCF2533987.1"/>
    </source>
</evidence>
<reference evidence="1" key="1">
    <citation type="submission" date="2022-01" db="EMBL/GenBank/DDBJ databases">
        <title>Genome-Based Taxonomic Classification of the Phylum Actinobacteria.</title>
        <authorList>
            <person name="Gao Y."/>
        </authorList>
    </citation>
    <scope>NUCLEOTIDE SEQUENCE</scope>
    <source>
        <strain evidence="1">KLBMP 8922</strain>
    </source>
</reference>
<dbReference type="Proteomes" id="UP001165378">
    <property type="component" value="Unassembled WGS sequence"/>
</dbReference>
<dbReference type="RefSeq" id="WP_235058780.1">
    <property type="nucleotide sequence ID" value="NZ_JAKFHA010000071.1"/>
</dbReference>
<evidence type="ECO:0000313" key="2">
    <source>
        <dbReference type="Proteomes" id="UP001165378"/>
    </source>
</evidence>
<dbReference type="EMBL" id="JAKFHA010000071">
    <property type="protein sequence ID" value="MCF2533987.1"/>
    <property type="molecule type" value="Genomic_DNA"/>
</dbReference>
<organism evidence="1 2">
    <name type="scientific">Yinghuangia soli</name>
    <dbReference type="NCBI Taxonomy" id="2908204"/>
    <lineage>
        <taxon>Bacteria</taxon>
        <taxon>Bacillati</taxon>
        <taxon>Actinomycetota</taxon>
        <taxon>Actinomycetes</taxon>
        <taxon>Kitasatosporales</taxon>
        <taxon>Streptomycetaceae</taxon>
        <taxon>Yinghuangia</taxon>
    </lineage>
</organism>
<keyword evidence="2" id="KW-1185">Reference proteome</keyword>